<evidence type="ECO:0000313" key="3">
    <source>
        <dbReference type="Proteomes" id="UP001189429"/>
    </source>
</evidence>
<dbReference type="Proteomes" id="UP001189429">
    <property type="component" value="Unassembled WGS sequence"/>
</dbReference>
<gene>
    <name evidence="2" type="ORF">PCOR1329_LOCUS59004</name>
</gene>
<feature type="region of interest" description="Disordered" evidence="1">
    <location>
        <begin position="149"/>
        <end position="219"/>
    </location>
</feature>
<sequence>MAVVLGGCGAWGPSGGDFGMPRCHDERPPRQAPFIDVCLAPGGRCACEERLQRQLQQGSAPEPAGCAPEQCWRVRVPWWSQSGLMLPDNVHQQVARHDGGDWGLRDTPQDRARTPSPEPCYERATAAGLLPPVLRFAPPLHGASLNAAAEMPSEAPDVALRRTDRRQGPERVAGPRRSVAGGAQVAARVENSDEDWETGSHVSEFSTSSLASSRGPRRTSGPVYVAEHLHWLESQDPSKVFRLKRIHKLGFDAPGILEAYFKQWGPVEQVLLSNTPVDAR</sequence>
<feature type="compositionally biased region" description="Basic and acidic residues" evidence="1">
    <location>
        <begin position="159"/>
        <end position="169"/>
    </location>
</feature>
<feature type="non-terminal residue" evidence="2">
    <location>
        <position position="280"/>
    </location>
</feature>
<keyword evidence="3" id="KW-1185">Reference proteome</keyword>
<proteinExistence type="predicted"/>
<accession>A0ABN9VNC5</accession>
<feature type="region of interest" description="Disordered" evidence="1">
    <location>
        <begin position="96"/>
        <end position="119"/>
    </location>
</feature>
<dbReference type="EMBL" id="CAUYUJ010017341">
    <property type="protein sequence ID" value="CAK0873952.1"/>
    <property type="molecule type" value="Genomic_DNA"/>
</dbReference>
<reference evidence="2" key="1">
    <citation type="submission" date="2023-10" db="EMBL/GenBank/DDBJ databases">
        <authorList>
            <person name="Chen Y."/>
            <person name="Shah S."/>
            <person name="Dougan E. K."/>
            <person name="Thang M."/>
            <person name="Chan C."/>
        </authorList>
    </citation>
    <scope>NUCLEOTIDE SEQUENCE [LARGE SCALE GENOMIC DNA]</scope>
</reference>
<feature type="compositionally biased region" description="Basic and acidic residues" evidence="1">
    <location>
        <begin position="96"/>
        <end position="113"/>
    </location>
</feature>
<evidence type="ECO:0000313" key="2">
    <source>
        <dbReference type="EMBL" id="CAK0873952.1"/>
    </source>
</evidence>
<evidence type="ECO:0000256" key="1">
    <source>
        <dbReference type="SAM" id="MobiDB-lite"/>
    </source>
</evidence>
<feature type="compositionally biased region" description="Polar residues" evidence="1">
    <location>
        <begin position="200"/>
        <end position="212"/>
    </location>
</feature>
<protein>
    <submittedName>
        <fullName evidence="2">Uncharacterized protein</fullName>
    </submittedName>
</protein>
<organism evidence="2 3">
    <name type="scientific">Prorocentrum cordatum</name>
    <dbReference type="NCBI Taxonomy" id="2364126"/>
    <lineage>
        <taxon>Eukaryota</taxon>
        <taxon>Sar</taxon>
        <taxon>Alveolata</taxon>
        <taxon>Dinophyceae</taxon>
        <taxon>Prorocentrales</taxon>
        <taxon>Prorocentraceae</taxon>
        <taxon>Prorocentrum</taxon>
    </lineage>
</organism>
<name>A0ABN9VNC5_9DINO</name>
<comment type="caution">
    <text evidence="2">The sequence shown here is derived from an EMBL/GenBank/DDBJ whole genome shotgun (WGS) entry which is preliminary data.</text>
</comment>